<keyword evidence="2" id="KW-1185">Reference proteome</keyword>
<organism evidence="1 2">
    <name type="scientific">Clostridium algifaecis</name>
    <dbReference type="NCBI Taxonomy" id="1472040"/>
    <lineage>
        <taxon>Bacteria</taxon>
        <taxon>Bacillati</taxon>
        <taxon>Bacillota</taxon>
        <taxon>Clostridia</taxon>
        <taxon>Eubacteriales</taxon>
        <taxon>Clostridiaceae</taxon>
        <taxon>Clostridium</taxon>
    </lineage>
</organism>
<protein>
    <submittedName>
        <fullName evidence="1">RNase H-fold protein (Predicted Holliday junction resolvase)</fullName>
    </submittedName>
</protein>
<comment type="caution">
    <text evidence="1">The sequence shown here is derived from an EMBL/GenBank/DDBJ whole genome shotgun (WGS) entry which is preliminary data.</text>
</comment>
<gene>
    <name evidence="1" type="ORF">J2Z42_002386</name>
</gene>
<evidence type="ECO:0000313" key="1">
    <source>
        <dbReference type="EMBL" id="MBP2033679.1"/>
    </source>
</evidence>
<dbReference type="Gene3D" id="3.40.50.1110">
    <property type="entry name" value="SGNH hydrolase"/>
    <property type="match status" value="1"/>
</dbReference>
<evidence type="ECO:0000313" key="2">
    <source>
        <dbReference type="Proteomes" id="UP001519307"/>
    </source>
</evidence>
<reference evidence="1 2" key="1">
    <citation type="submission" date="2021-03" db="EMBL/GenBank/DDBJ databases">
        <title>Genomic Encyclopedia of Type Strains, Phase IV (KMG-IV): sequencing the most valuable type-strain genomes for metagenomic binning, comparative biology and taxonomic classification.</title>
        <authorList>
            <person name="Goeker M."/>
        </authorList>
    </citation>
    <scope>NUCLEOTIDE SEQUENCE [LARGE SCALE GENOMIC DNA]</scope>
    <source>
        <strain evidence="1 2">DSM 28783</strain>
    </source>
</reference>
<dbReference type="RefSeq" id="WP_245331602.1">
    <property type="nucleotide sequence ID" value="NZ_JAGGLM010000018.1"/>
</dbReference>
<accession>A0ABS4KUF1</accession>
<dbReference type="EMBL" id="JAGGLM010000018">
    <property type="protein sequence ID" value="MBP2033679.1"/>
    <property type="molecule type" value="Genomic_DNA"/>
</dbReference>
<dbReference type="Proteomes" id="UP001519307">
    <property type="component" value="Unassembled WGS sequence"/>
</dbReference>
<proteinExistence type="predicted"/>
<dbReference type="SUPFAM" id="SSF52266">
    <property type="entry name" value="SGNH hydrolase"/>
    <property type="match status" value="1"/>
</dbReference>
<dbReference type="InterPro" id="IPR036514">
    <property type="entry name" value="SGNH_hydro_sf"/>
</dbReference>
<name>A0ABS4KUF1_9CLOT</name>
<sequence length="293" mass="34038">MNGGIDPNVLWHNYGITSFNYATGGQSIDVTYYMLKEVLKNHKNPIVVVDAGYLAQSAEYGDQGYISNTIDNMKFSINKIEAITNCVPFWDRLSYFFPFLKYHYRWNELTQNDFNYNSAEYYYLKGFDSGTDKYGKQDSTANQTSHTVSGTVDVPTKSLEYLNKIIDLCKQNNLKLILVNLPFDYNEEKGEAGWVQEQAKMYNKVSEIAKKNNIPFINYNDEMNKIGLDFKNDMNNLGHLNIWGAYKVTMNFGNYLNENYNLKDHRNDKNYKQWNIDYTKSEAAAYVDTNKSR</sequence>